<dbReference type="AlphaFoldDB" id="A0A1T4P0A3"/>
<dbReference type="STRING" id="1365950.SAMN05428963_103273"/>
<keyword evidence="2" id="KW-1003">Cell membrane</keyword>
<comment type="similarity">
    <text evidence="7">Belongs to the TRAP transporter large permease family.</text>
</comment>
<dbReference type="EMBL" id="FUXL01000003">
    <property type="protein sequence ID" value="SJZ84925.1"/>
    <property type="molecule type" value="Genomic_DNA"/>
</dbReference>
<dbReference type="OrthoDB" id="9790209at2"/>
<evidence type="ECO:0000256" key="2">
    <source>
        <dbReference type="ARBA" id="ARBA00022475"/>
    </source>
</evidence>
<gene>
    <name evidence="9" type="ORF">SAMN05428963_103273</name>
</gene>
<feature type="domain" description="TRAP C4-dicarboxylate transport system permease DctM subunit" evidence="8">
    <location>
        <begin position="10"/>
        <end position="421"/>
    </location>
</feature>
<comment type="subcellular location">
    <subcellularLocation>
        <location evidence="1 7">Cell inner membrane</location>
        <topology evidence="1 7">Multi-pass membrane protein</topology>
    </subcellularLocation>
</comment>
<feature type="transmembrane region" description="Helical" evidence="7">
    <location>
        <begin position="61"/>
        <end position="83"/>
    </location>
</feature>
<keyword evidence="3 7" id="KW-0997">Cell inner membrane</keyword>
<organism evidence="9 10">
    <name type="scientific">Consotaella salsifontis</name>
    <dbReference type="NCBI Taxonomy" id="1365950"/>
    <lineage>
        <taxon>Bacteria</taxon>
        <taxon>Pseudomonadati</taxon>
        <taxon>Pseudomonadota</taxon>
        <taxon>Alphaproteobacteria</taxon>
        <taxon>Hyphomicrobiales</taxon>
        <taxon>Aurantimonadaceae</taxon>
        <taxon>Consotaella</taxon>
    </lineage>
</organism>
<feature type="transmembrane region" description="Helical" evidence="7">
    <location>
        <begin position="365"/>
        <end position="386"/>
    </location>
</feature>
<evidence type="ECO:0000256" key="4">
    <source>
        <dbReference type="ARBA" id="ARBA00022692"/>
    </source>
</evidence>
<comment type="function">
    <text evidence="7">Part of the tripartite ATP-independent periplasmic (TRAP) transport system.</text>
</comment>
<feature type="transmembrane region" description="Helical" evidence="7">
    <location>
        <begin position="173"/>
        <end position="198"/>
    </location>
</feature>
<sequence>MAAQSSLVLLGVFLVLAALGIPLALSIVAAAIAGVLLVAPFDMALFTAAQKMLASLDAFSLLAVPFFILSGVIMNSGGIAIRLVNFAKLIAGRIPGSLTQTNIAGNMLFGCISGSAIAASTSIGGVMIPLQANEGYDREFAAAANIASAPTGMLIPPTTAFIIYALVSGGTSVGALFLGGAVAGSLWGLGLMIVTFIIAKKRGYSVSTPVRPSEAVKIVVEALPSLFLIVLIIGGIVLGVFTAVEASAIAVVYTMVLAFLVHRTVPFARFPSFLLETAEMTGAIMLLLAASAALSFAMAFTGIPAAVTSLILGISDNPYVVLLIINVVLLVVGCFMDIGPAILIFTPILLPIAMKVGMDPVQFGVVLIYNLAIGTITPPVGTGLYVGASIGKVKVERAVVALLPFYVVILAILLLVTYVPSVTMALPRYFGM</sequence>
<feature type="transmembrane region" description="Helical" evidence="7">
    <location>
        <begin position="398"/>
        <end position="419"/>
    </location>
</feature>
<name>A0A1T4P0A3_9HYPH</name>
<feature type="transmembrane region" description="Helical" evidence="7">
    <location>
        <begin position="320"/>
        <end position="353"/>
    </location>
</feature>
<evidence type="ECO:0000256" key="5">
    <source>
        <dbReference type="ARBA" id="ARBA00022989"/>
    </source>
</evidence>
<evidence type="ECO:0000313" key="9">
    <source>
        <dbReference type="EMBL" id="SJZ84925.1"/>
    </source>
</evidence>
<feature type="transmembrane region" description="Helical" evidence="7">
    <location>
        <begin position="286"/>
        <end position="314"/>
    </location>
</feature>
<keyword evidence="6 7" id="KW-0472">Membrane</keyword>
<keyword evidence="4 7" id="KW-0812">Transmembrane</keyword>
<dbReference type="PANTHER" id="PTHR33362">
    <property type="entry name" value="SIALIC ACID TRAP TRANSPORTER PERMEASE PROTEIN SIAT-RELATED"/>
    <property type="match status" value="1"/>
</dbReference>
<dbReference type="NCBIfam" id="TIGR00786">
    <property type="entry name" value="dctM"/>
    <property type="match status" value="1"/>
</dbReference>
<dbReference type="PANTHER" id="PTHR33362:SF2">
    <property type="entry name" value="TRAP TRANSPORTER LARGE PERMEASE PROTEIN"/>
    <property type="match status" value="1"/>
</dbReference>
<feature type="transmembrane region" description="Helical" evidence="7">
    <location>
        <begin position="140"/>
        <end position="167"/>
    </location>
</feature>
<dbReference type="InterPro" id="IPR010656">
    <property type="entry name" value="DctM"/>
</dbReference>
<keyword evidence="5 7" id="KW-1133">Transmembrane helix</keyword>
<keyword evidence="7" id="KW-0813">Transport</keyword>
<feature type="transmembrane region" description="Helical" evidence="7">
    <location>
        <begin position="218"/>
        <end position="241"/>
    </location>
</feature>
<dbReference type="Proteomes" id="UP000190135">
    <property type="component" value="Unassembled WGS sequence"/>
</dbReference>
<dbReference type="RefSeq" id="WP_078707374.1">
    <property type="nucleotide sequence ID" value="NZ_FUXL01000003.1"/>
</dbReference>
<evidence type="ECO:0000256" key="3">
    <source>
        <dbReference type="ARBA" id="ARBA00022519"/>
    </source>
</evidence>
<reference evidence="9 10" key="1">
    <citation type="submission" date="2017-02" db="EMBL/GenBank/DDBJ databases">
        <authorList>
            <person name="Peterson S.W."/>
        </authorList>
    </citation>
    <scope>NUCLEOTIDE SEQUENCE [LARGE SCALE GENOMIC DNA]</scope>
    <source>
        <strain evidence="9 10">USBA 369</strain>
    </source>
</reference>
<feature type="transmembrane region" description="Helical" evidence="7">
    <location>
        <begin position="27"/>
        <end position="49"/>
    </location>
</feature>
<dbReference type="InterPro" id="IPR004681">
    <property type="entry name" value="TRAP_DctM"/>
</dbReference>
<dbReference type="PIRSF" id="PIRSF006066">
    <property type="entry name" value="HI0050"/>
    <property type="match status" value="1"/>
</dbReference>
<evidence type="ECO:0000256" key="7">
    <source>
        <dbReference type="RuleBase" id="RU369079"/>
    </source>
</evidence>
<feature type="transmembrane region" description="Helical" evidence="7">
    <location>
        <begin position="247"/>
        <end position="265"/>
    </location>
</feature>
<evidence type="ECO:0000313" key="10">
    <source>
        <dbReference type="Proteomes" id="UP000190135"/>
    </source>
</evidence>
<comment type="subunit">
    <text evidence="7">The complex comprises the extracytoplasmic solute receptor protein and the two transmembrane proteins.</text>
</comment>
<keyword evidence="10" id="KW-1185">Reference proteome</keyword>
<accession>A0A1T4P0A3</accession>
<protein>
    <recommendedName>
        <fullName evidence="7">TRAP transporter large permease protein</fullName>
    </recommendedName>
</protein>
<evidence type="ECO:0000256" key="6">
    <source>
        <dbReference type="ARBA" id="ARBA00023136"/>
    </source>
</evidence>
<evidence type="ECO:0000256" key="1">
    <source>
        <dbReference type="ARBA" id="ARBA00004429"/>
    </source>
</evidence>
<dbReference type="GO" id="GO:0022857">
    <property type="term" value="F:transmembrane transporter activity"/>
    <property type="evidence" value="ECO:0007669"/>
    <property type="project" value="UniProtKB-UniRule"/>
</dbReference>
<dbReference type="Pfam" id="PF06808">
    <property type="entry name" value="DctM"/>
    <property type="match status" value="1"/>
</dbReference>
<feature type="transmembrane region" description="Helical" evidence="7">
    <location>
        <begin position="103"/>
        <end position="128"/>
    </location>
</feature>
<evidence type="ECO:0000259" key="8">
    <source>
        <dbReference type="Pfam" id="PF06808"/>
    </source>
</evidence>
<proteinExistence type="inferred from homology"/>
<dbReference type="GO" id="GO:0005886">
    <property type="term" value="C:plasma membrane"/>
    <property type="evidence" value="ECO:0007669"/>
    <property type="project" value="UniProtKB-SubCell"/>
</dbReference>